<dbReference type="Pfam" id="PF13535">
    <property type="entry name" value="ATP-grasp_4"/>
    <property type="match status" value="1"/>
</dbReference>
<dbReference type="Gene3D" id="3.40.50.20">
    <property type="match status" value="1"/>
</dbReference>
<dbReference type="PROSITE" id="PS50975">
    <property type="entry name" value="ATP_GRASP"/>
    <property type="match status" value="1"/>
</dbReference>
<dbReference type="InterPro" id="IPR040570">
    <property type="entry name" value="LAL_C2"/>
</dbReference>
<organism evidence="6 7">
    <name type="scientific">Streptomyces polygonati</name>
    <dbReference type="NCBI Taxonomy" id="1617087"/>
    <lineage>
        <taxon>Bacteria</taxon>
        <taxon>Bacillati</taxon>
        <taxon>Actinomycetota</taxon>
        <taxon>Actinomycetes</taxon>
        <taxon>Kitasatosporales</taxon>
        <taxon>Streptomycetaceae</taxon>
        <taxon>Streptomyces</taxon>
    </lineage>
</organism>
<protein>
    <submittedName>
        <fullName evidence="6">ATP-grasp domain-containing protein</fullName>
    </submittedName>
</protein>
<keyword evidence="2 4" id="KW-0547">Nucleotide-binding</keyword>
<proteinExistence type="predicted"/>
<dbReference type="InterPro" id="IPR013815">
    <property type="entry name" value="ATP_grasp_subdomain_1"/>
</dbReference>
<dbReference type="SMART" id="SM01209">
    <property type="entry name" value="GARS_A"/>
    <property type="match status" value="1"/>
</dbReference>
<evidence type="ECO:0000259" key="5">
    <source>
        <dbReference type="PROSITE" id="PS50975"/>
    </source>
</evidence>
<evidence type="ECO:0000256" key="1">
    <source>
        <dbReference type="ARBA" id="ARBA00022598"/>
    </source>
</evidence>
<dbReference type="PANTHER" id="PTHR43585:SF2">
    <property type="entry name" value="ATP-GRASP ENZYME FSQD"/>
    <property type="match status" value="1"/>
</dbReference>
<keyword evidence="1" id="KW-0436">Ligase</keyword>
<dbReference type="Pfam" id="PF18603">
    <property type="entry name" value="LAL_C2"/>
    <property type="match status" value="1"/>
</dbReference>
<dbReference type="Gene3D" id="3.30.470.20">
    <property type="entry name" value="ATP-grasp fold, B domain"/>
    <property type="match status" value="1"/>
</dbReference>
<feature type="domain" description="ATP-grasp" evidence="5">
    <location>
        <begin position="127"/>
        <end position="328"/>
    </location>
</feature>
<dbReference type="InterPro" id="IPR052032">
    <property type="entry name" value="ATP-dep_AA_Ligase"/>
</dbReference>
<evidence type="ECO:0000313" key="7">
    <source>
        <dbReference type="Proteomes" id="UP001595765"/>
    </source>
</evidence>
<gene>
    <name evidence="6" type="ORF">ACFO3J_07235</name>
</gene>
<dbReference type="EMBL" id="JBHSBB010000007">
    <property type="protein sequence ID" value="MFC4031267.1"/>
    <property type="molecule type" value="Genomic_DNA"/>
</dbReference>
<evidence type="ECO:0000256" key="3">
    <source>
        <dbReference type="ARBA" id="ARBA00022840"/>
    </source>
</evidence>
<dbReference type="SUPFAM" id="SSF56059">
    <property type="entry name" value="Glutathione synthetase ATP-binding domain-like"/>
    <property type="match status" value="1"/>
</dbReference>
<dbReference type="InterPro" id="IPR011761">
    <property type="entry name" value="ATP-grasp"/>
</dbReference>
<dbReference type="Proteomes" id="UP001595765">
    <property type="component" value="Unassembled WGS sequence"/>
</dbReference>
<comment type="caution">
    <text evidence="6">The sequence shown here is derived from an EMBL/GenBank/DDBJ whole genome shotgun (WGS) entry which is preliminary data.</text>
</comment>
<dbReference type="Gene3D" id="3.30.1490.20">
    <property type="entry name" value="ATP-grasp fold, A domain"/>
    <property type="match status" value="1"/>
</dbReference>
<evidence type="ECO:0000313" key="6">
    <source>
        <dbReference type="EMBL" id="MFC4031267.1"/>
    </source>
</evidence>
<reference evidence="7" key="1">
    <citation type="journal article" date="2019" name="Int. J. Syst. Evol. Microbiol.">
        <title>The Global Catalogue of Microorganisms (GCM) 10K type strain sequencing project: providing services to taxonomists for standard genome sequencing and annotation.</title>
        <authorList>
            <consortium name="The Broad Institute Genomics Platform"/>
            <consortium name="The Broad Institute Genome Sequencing Center for Infectious Disease"/>
            <person name="Wu L."/>
            <person name="Ma J."/>
        </authorList>
    </citation>
    <scope>NUCLEOTIDE SEQUENCE [LARGE SCALE GENOMIC DNA]</scope>
    <source>
        <strain evidence="7">CGMCC 4.7237</strain>
    </source>
</reference>
<accession>A0ABV8HGP9</accession>
<dbReference type="PANTHER" id="PTHR43585">
    <property type="entry name" value="FUMIPYRROLE BIOSYNTHESIS PROTEIN C"/>
    <property type="match status" value="1"/>
</dbReference>
<evidence type="ECO:0000256" key="2">
    <source>
        <dbReference type="ARBA" id="ARBA00022741"/>
    </source>
</evidence>
<evidence type="ECO:0000256" key="4">
    <source>
        <dbReference type="PROSITE-ProRule" id="PRU00409"/>
    </source>
</evidence>
<sequence length="434" mass="46433">MSERPLPEGPAGPVVIVGFVGLTLEAIGAFQPADSVIYVEEPDVAAKRQLDQKMADLSFARALIEWEYHLPGTADEFHQAYPDLAPSAIVPAIEYAVPFAARLAERYGLPGASLGAAQILRDKALLRRVTAAAGIANPASVRVDSPADVLAFLRERSGPIVLKPANRQASVGVQVVRDPGEVETAWQHCLVQDEGIFVPDRPIEVSMLAEQFVEGAEFSVEMLVREGEPLFTNVTGKRLFPGPYPVELAHVVPADTTDDLSRLLGERTARLVAATGFRTGVVHCEWIVSDGVPYLVECAGRMPGDAIPDIIEMAYPIELFRSYYAVMRGEEPPAPLPARAARAAAVRFVAPQQTGTVEAVHGLEDAARSEGVVHVDMGGAPVGRRFTGLRNSWDRAGIVMTLADGPALALRQGEAAAALIRVDLAPDPRPPAGE</sequence>
<keyword evidence="3 4" id="KW-0067">ATP-binding</keyword>
<keyword evidence="7" id="KW-1185">Reference proteome</keyword>
<dbReference type="RefSeq" id="WP_386427283.1">
    <property type="nucleotide sequence ID" value="NZ_JBHSBB010000007.1"/>
</dbReference>
<name>A0ABV8HGP9_9ACTN</name>